<dbReference type="EMBL" id="MU275845">
    <property type="protein sequence ID" value="KAI0052511.1"/>
    <property type="molecule type" value="Genomic_DNA"/>
</dbReference>
<gene>
    <name evidence="1" type="ORF">FA95DRAFT_1553509</name>
</gene>
<accession>A0ACB8S993</accession>
<sequence length="651" mass="72423">MLTTFSSKSGSTTASMFYRPPTVAAPAYPGAVAHTAAPAPRPNVTDDYERWYTEPASNNRMLLSLRSGIHSEIAWALDRLCRLCNNDQFFLRTIPGLTDALFEWPEWYIAQSQRPAADLTALFSISPAETRMRRHALEAMFVMRNAAVNEANADALVSHKKTVPLILSALHAVKPTTDDNSEFLLHATDLFQHVAPTFILPSRSAPPTSSPLAPLLELVGTSNRSLIISSLTCLNLLFTNHAVAFHLSSDSPALAASLRYLPLLSDRSLVDACLNYLYAHLSHPTMAKAFLLHRDMPSTLKLLASQIISEQLEENVETEICGPVATAPAVASATRDHELTEEELNGIISMPEPQRCFEWMRLMFVGHPEGEMTQVDFWNLYKDIFVPFQEQYHLLVASDVIKNVNVVFPQAQAMVLPGNPQRFVVRGVDRRKENSPSERFKCQWNRSQCETPPFSSAGELYDHVLVHINSIDEQETECLWSTCGHGALAKANLRAHVLTHLPSAQPAPKHPIQSDTITLPHAAYPHPTPDPTTRPLPPPRYTSVTVRKPIIDTPSSSLTALLCIRILFRTSFAAVEAAPRVDADHFGFPGVVEDEEDHEEMELEVSASELELEGGRRGKKAFVGVRRLLEGVRLREETLNDWITEMIQAVM</sequence>
<organism evidence="1 2">
    <name type="scientific">Auriscalpium vulgare</name>
    <dbReference type="NCBI Taxonomy" id="40419"/>
    <lineage>
        <taxon>Eukaryota</taxon>
        <taxon>Fungi</taxon>
        <taxon>Dikarya</taxon>
        <taxon>Basidiomycota</taxon>
        <taxon>Agaricomycotina</taxon>
        <taxon>Agaricomycetes</taxon>
        <taxon>Russulales</taxon>
        <taxon>Auriscalpiaceae</taxon>
        <taxon>Auriscalpium</taxon>
    </lineage>
</organism>
<dbReference type="Proteomes" id="UP000814033">
    <property type="component" value="Unassembled WGS sequence"/>
</dbReference>
<reference evidence="1" key="1">
    <citation type="submission" date="2021-02" db="EMBL/GenBank/DDBJ databases">
        <authorList>
            <consortium name="DOE Joint Genome Institute"/>
            <person name="Ahrendt S."/>
            <person name="Looney B.P."/>
            <person name="Miyauchi S."/>
            <person name="Morin E."/>
            <person name="Drula E."/>
            <person name="Courty P.E."/>
            <person name="Chicoki N."/>
            <person name="Fauchery L."/>
            <person name="Kohler A."/>
            <person name="Kuo A."/>
            <person name="Labutti K."/>
            <person name="Pangilinan J."/>
            <person name="Lipzen A."/>
            <person name="Riley R."/>
            <person name="Andreopoulos W."/>
            <person name="He G."/>
            <person name="Johnson J."/>
            <person name="Barry K.W."/>
            <person name="Grigoriev I.V."/>
            <person name="Nagy L."/>
            <person name="Hibbett D."/>
            <person name="Henrissat B."/>
            <person name="Matheny P.B."/>
            <person name="Labbe J."/>
            <person name="Martin F."/>
        </authorList>
    </citation>
    <scope>NUCLEOTIDE SEQUENCE</scope>
    <source>
        <strain evidence="1">FP105234-sp</strain>
    </source>
</reference>
<proteinExistence type="predicted"/>
<comment type="caution">
    <text evidence="1">The sequence shown here is derived from an EMBL/GenBank/DDBJ whole genome shotgun (WGS) entry which is preliminary data.</text>
</comment>
<protein>
    <submittedName>
        <fullName evidence="1">Uncharacterized protein</fullName>
    </submittedName>
</protein>
<keyword evidence="2" id="KW-1185">Reference proteome</keyword>
<evidence type="ECO:0000313" key="1">
    <source>
        <dbReference type="EMBL" id="KAI0052511.1"/>
    </source>
</evidence>
<reference evidence="1" key="2">
    <citation type="journal article" date="2022" name="New Phytol.">
        <title>Evolutionary transition to the ectomycorrhizal habit in the genomes of a hyperdiverse lineage of mushroom-forming fungi.</title>
        <authorList>
            <person name="Looney B."/>
            <person name="Miyauchi S."/>
            <person name="Morin E."/>
            <person name="Drula E."/>
            <person name="Courty P.E."/>
            <person name="Kohler A."/>
            <person name="Kuo A."/>
            <person name="LaButti K."/>
            <person name="Pangilinan J."/>
            <person name="Lipzen A."/>
            <person name="Riley R."/>
            <person name="Andreopoulos W."/>
            <person name="He G."/>
            <person name="Johnson J."/>
            <person name="Nolan M."/>
            <person name="Tritt A."/>
            <person name="Barry K.W."/>
            <person name="Grigoriev I.V."/>
            <person name="Nagy L.G."/>
            <person name="Hibbett D."/>
            <person name="Henrissat B."/>
            <person name="Matheny P.B."/>
            <person name="Labbe J."/>
            <person name="Martin F.M."/>
        </authorList>
    </citation>
    <scope>NUCLEOTIDE SEQUENCE</scope>
    <source>
        <strain evidence="1">FP105234-sp</strain>
    </source>
</reference>
<evidence type="ECO:0000313" key="2">
    <source>
        <dbReference type="Proteomes" id="UP000814033"/>
    </source>
</evidence>
<name>A0ACB8S993_9AGAM</name>